<organism evidence="3 4">
    <name type="scientific">Allochromatium humboldtianum</name>
    <dbReference type="NCBI Taxonomy" id="504901"/>
    <lineage>
        <taxon>Bacteria</taxon>
        <taxon>Pseudomonadati</taxon>
        <taxon>Pseudomonadota</taxon>
        <taxon>Gammaproteobacteria</taxon>
        <taxon>Chromatiales</taxon>
        <taxon>Chromatiaceae</taxon>
        <taxon>Allochromatium</taxon>
    </lineage>
</organism>
<keyword evidence="2" id="KW-0732">Signal</keyword>
<feature type="chain" id="PRO_5032525380" description="Lipoprotein" evidence="2">
    <location>
        <begin position="23"/>
        <end position="181"/>
    </location>
</feature>
<comment type="caution">
    <text evidence="3">The sequence shown here is derived from an EMBL/GenBank/DDBJ whole genome shotgun (WGS) entry which is preliminary data.</text>
</comment>
<sequence length="181" mass="20181">MKSPIAWSIVLFALWLSGCASVSTDPREGGLAGGIKGLSTGAYDARIQEREDRLAVLRQVQGELETERADLEYTKAQRKQKVAAERARVRRMNRDIAALNQRVDSLSVSANRNDQRVRTLRTRVPQIQSQSARLQSDLDALEGSGLGDTEADLKRAQLEQQRASLQSEYDLLNQMSLDLAR</sequence>
<reference evidence="3 4" key="1">
    <citation type="submission" date="2020-06" db="EMBL/GenBank/DDBJ databases">
        <title>Whole-genome sequence of Allochromatium humboldtianum DSM 21881, type strain.</title>
        <authorList>
            <person name="Kyndt J.A."/>
            <person name="Meyer T.E."/>
        </authorList>
    </citation>
    <scope>NUCLEOTIDE SEQUENCE [LARGE SCALE GENOMIC DNA]</scope>
    <source>
        <strain evidence="3 4">DSM 21881</strain>
    </source>
</reference>
<dbReference type="EMBL" id="JABZEO010000016">
    <property type="protein sequence ID" value="NVZ11123.1"/>
    <property type="molecule type" value="Genomic_DNA"/>
</dbReference>
<feature type="signal peptide" evidence="2">
    <location>
        <begin position="1"/>
        <end position="22"/>
    </location>
</feature>
<evidence type="ECO:0000256" key="1">
    <source>
        <dbReference type="SAM" id="Coils"/>
    </source>
</evidence>
<dbReference type="PROSITE" id="PS51257">
    <property type="entry name" value="PROKAR_LIPOPROTEIN"/>
    <property type="match status" value="1"/>
</dbReference>
<protein>
    <recommendedName>
        <fullName evidence="5">Lipoprotein</fullName>
    </recommendedName>
</protein>
<feature type="coiled-coil region" evidence="1">
    <location>
        <begin position="82"/>
        <end position="109"/>
    </location>
</feature>
<name>A0A850RQE4_9GAMM</name>
<evidence type="ECO:0008006" key="5">
    <source>
        <dbReference type="Google" id="ProtNLM"/>
    </source>
</evidence>
<evidence type="ECO:0000256" key="2">
    <source>
        <dbReference type="SAM" id="SignalP"/>
    </source>
</evidence>
<keyword evidence="1" id="KW-0175">Coiled coil</keyword>
<proteinExistence type="predicted"/>
<dbReference type="RefSeq" id="WP_176977845.1">
    <property type="nucleotide sequence ID" value="NZ_JABZEO010000016.1"/>
</dbReference>
<gene>
    <name evidence="3" type="ORF">HW932_17855</name>
</gene>
<dbReference type="AlphaFoldDB" id="A0A850RQE4"/>
<evidence type="ECO:0000313" key="3">
    <source>
        <dbReference type="EMBL" id="NVZ11123.1"/>
    </source>
</evidence>
<accession>A0A850RQE4</accession>
<keyword evidence="4" id="KW-1185">Reference proteome</keyword>
<dbReference type="Proteomes" id="UP000592294">
    <property type="component" value="Unassembled WGS sequence"/>
</dbReference>
<evidence type="ECO:0000313" key="4">
    <source>
        <dbReference type="Proteomes" id="UP000592294"/>
    </source>
</evidence>
<dbReference type="Gene3D" id="1.20.5.340">
    <property type="match status" value="1"/>
</dbReference>